<protein>
    <submittedName>
        <fullName evidence="1">Uncharacterized protein</fullName>
    </submittedName>
</protein>
<reference evidence="1 2" key="2">
    <citation type="submission" date="2014-07" db="EMBL/GenBank/DDBJ databases">
        <title>Bifidobacterium longum genome.</title>
        <authorList>
            <person name="Yuan J."/>
            <person name="Wei X."/>
            <person name="Li H."/>
            <person name="Liu W."/>
            <person name="Wang X."/>
        </authorList>
    </citation>
    <scope>NUCLEOTIDE SEQUENCE [LARGE SCALE GENOMIC DNA]</scope>
    <source>
        <strain evidence="1 2">BXY01</strain>
    </source>
</reference>
<dbReference type="EMBL" id="CP008885">
    <property type="protein sequence ID" value="AIF90530.1"/>
    <property type="molecule type" value="Genomic_DNA"/>
</dbReference>
<name>A0A7U4H5Q2_BIFLN</name>
<gene>
    <name evidence="1" type="ORF">GS08_05160</name>
</gene>
<dbReference type="KEGG" id="blx:GS08_05160"/>
<dbReference type="Proteomes" id="UP000028505">
    <property type="component" value="Chromosome"/>
</dbReference>
<reference evidence="1 2" key="1">
    <citation type="submission" date="2014-06" db="EMBL/GenBank/DDBJ databases">
        <authorList>
            <person name="Zhao X."/>
        </authorList>
    </citation>
    <scope>NUCLEOTIDE SEQUENCE [LARGE SCALE GENOMIC DNA]</scope>
    <source>
        <strain evidence="1 2">BXY01</strain>
    </source>
</reference>
<dbReference type="AlphaFoldDB" id="A0A7U4H5Q2"/>
<evidence type="ECO:0000313" key="1">
    <source>
        <dbReference type="EMBL" id="AIF90530.1"/>
    </source>
</evidence>
<evidence type="ECO:0000313" key="2">
    <source>
        <dbReference type="Proteomes" id="UP000028505"/>
    </source>
</evidence>
<proteinExistence type="predicted"/>
<sequence>MSGRSLLSLVLGAVGRGEAHDGIAFAVVRAADSAVVDGEGPCVAELVGADVLWVAGRGDFLAAVGRVVFGVFDAVHAGGQSQGHDGGEAGGGDGLDGVCRVGHAGFLCRVRWWSGCLFVCRQC</sequence>
<accession>A0A7U4H5Q2</accession>
<organism evidence="1 2">
    <name type="scientific">Bifidobacterium longum</name>
    <dbReference type="NCBI Taxonomy" id="216816"/>
    <lineage>
        <taxon>Bacteria</taxon>
        <taxon>Bacillati</taxon>
        <taxon>Actinomycetota</taxon>
        <taxon>Actinomycetes</taxon>
        <taxon>Bifidobacteriales</taxon>
        <taxon>Bifidobacteriaceae</taxon>
        <taxon>Bifidobacterium</taxon>
    </lineage>
</organism>